<dbReference type="KEGG" id="fsn:GS03_02486"/>
<organism evidence="4 5">
    <name type="scientific">Flavobacterium sangjuense</name>
    <dbReference type="NCBI Taxonomy" id="2518177"/>
    <lineage>
        <taxon>Bacteria</taxon>
        <taxon>Pseudomonadati</taxon>
        <taxon>Bacteroidota</taxon>
        <taxon>Flavobacteriia</taxon>
        <taxon>Flavobacteriales</taxon>
        <taxon>Flavobacteriaceae</taxon>
        <taxon>Flavobacterium</taxon>
    </lineage>
</organism>
<feature type="transmembrane region" description="Helical" evidence="1">
    <location>
        <begin position="340"/>
        <end position="359"/>
    </location>
</feature>
<feature type="transmembrane region" description="Helical" evidence="1">
    <location>
        <begin position="365"/>
        <end position="384"/>
    </location>
</feature>
<evidence type="ECO:0000313" key="4">
    <source>
        <dbReference type="EMBL" id="QBZ98974.1"/>
    </source>
</evidence>
<dbReference type="AlphaFoldDB" id="A0A4V1CCC2"/>
<reference evidence="4 5" key="1">
    <citation type="submission" date="2019-04" db="EMBL/GenBank/DDBJ databases">
        <title>Flavobacterium sp. GS03.</title>
        <authorList>
            <person name="Kim H."/>
        </authorList>
    </citation>
    <scope>NUCLEOTIDE SEQUENCE [LARGE SCALE GENOMIC DNA]</scope>
    <source>
        <strain evidence="4 5">GS03</strain>
    </source>
</reference>
<dbReference type="EMBL" id="CP038810">
    <property type="protein sequence ID" value="QBZ98974.1"/>
    <property type="molecule type" value="Genomic_DNA"/>
</dbReference>
<feature type="transmembrane region" description="Helical" evidence="1">
    <location>
        <begin position="249"/>
        <end position="270"/>
    </location>
</feature>
<proteinExistence type="predicted"/>
<name>A0A4V1CCC2_9FLAO</name>
<evidence type="ECO:0000259" key="3">
    <source>
        <dbReference type="Pfam" id="PF07695"/>
    </source>
</evidence>
<evidence type="ECO:0000313" key="5">
    <source>
        <dbReference type="Proteomes" id="UP000296862"/>
    </source>
</evidence>
<keyword evidence="1" id="KW-0472">Membrane</keyword>
<dbReference type="GO" id="GO:0000155">
    <property type="term" value="F:phosphorelay sensor kinase activity"/>
    <property type="evidence" value="ECO:0007669"/>
    <property type="project" value="InterPro"/>
</dbReference>
<dbReference type="InterPro" id="IPR050640">
    <property type="entry name" value="Bact_2-comp_sensor_kinase"/>
</dbReference>
<feature type="transmembrane region" description="Helical" evidence="1">
    <location>
        <begin position="316"/>
        <end position="333"/>
    </location>
</feature>
<keyword evidence="1" id="KW-0812">Transmembrane</keyword>
<sequence length="612" mass="72092">MFKDKRIIVFCWLFCFTVFGGFAQKSNNSIPFSIYLSEHDSISFQDIIRTKKLFKDPKTFKKKTNPSQTFWIQLDFKNMAHQLEKDTTYNLKFKDFEYATFYYQNNATIGQRKIGRFDGIKNSELMIYSHGTYFNKHNLIDNRYLYLKVKRVKAFEPISLWKFTYQSQNEENEINRGLTWTNVKKLVPSFLFAGVCIIMCLFTFFFYVYFRQKEYLFYTLYVLSFFLYLCGYNLKIYDFLFNKNLFYSFWFYQNLQIVINIFYLSFILHYLKTAIDYPKLHFTIKILVLILITLVVLNATFILLNLFSGHLYVMSFHRFMMVLFGVCGMIYLLKNKKDKLALFIIIGSFCYMVGGLAHIFYNQYYIMLTGVSLEFIIFAFGLTYKMQQTQKEKLQFQEDSYINKTKALKAQINPHFIFNSLSSIQHLIATNHKEAALKYLTKFSRLMRNIMENSIEATSLLSDEIKILKDYLELESLRFDNAFNFSIEIDEAIDSDAVEVPMLIIQPFVENAILHGLLNKKEGAKTLIITFKMFESYISCEIDDNGVGRNAAANAANRIKKNVKSRGMEVTENRLRLLNTKNPQEKNIEIIDKYDDQGQSLGTKVIIKIPIN</sequence>
<protein>
    <recommendedName>
        <fullName evidence="6">Signal transduction histidine kinase internal region domain-containing protein</fullName>
    </recommendedName>
</protein>
<keyword evidence="1" id="KW-1133">Transmembrane helix</keyword>
<feature type="transmembrane region" description="Helical" evidence="1">
    <location>
        <begin position="215"/>
        <end position="237"/>
    </location>
</feature>
<dbReference type="PANTHER" id="PTHR34220:SF7">
    <property type="entry name" value="SENSOR HISTIDINE KINASE YPDA"/>
    <property type="match status" value="1"/>
</dbReference>
<dbReference type="InterPro" id="IPR011623">
    <property type="entry name" value="7TMR_DISM_rcpt_extracell_dom1"/>
</dbReference>
<keyword evidence="5" id="KW-1185">Reference proteome</keyword>
<feature type="domain" description="7TM-DISM receptor extracellular" evidence="3">
    <location>
        <begin position="190"/>
        <end position="384"/>
    </location>
</feature>
<dbReference type="Proteomes" id="UP000296862">
    <property type="component" value="Chromosome"/>
</dbReference>
<dbReference type="Gene3D" id="3.30.565.10">
    <property type="entry name" value="Histidine kinase-like ATPase, C-terminal domain"/>
    <property type="match status" value="1"/>
</dbReference>
<feature type="domain" description="Signal transduction histidine kinase internal region" evidence="2">
    <location>
        <begin position="404"/>
        <end position="482"/>
    </location>
</feature>
<feature type="transmembrane region" description="Helical" evidence="1">
    <location>
        <begin position="282"/>
        <end position="304"/>
    </location>
</feature>
<dbReference type="GO" id="GO:0016020">
    <property type="term" value="C:membrane"/>
    <property type="evidence" value="ECO:0007669"/>
    <property type="project" value="InterPro"/>
</dbReference>
<dbReference type="Pfam" id="PF07695">
    <property type="entry name" value="7TMR-DISM_7TM"/>
    <property type="match status" value="1"/>
</dbReference>
<gene>
    <name evidence="4" type="ORF">GS03_02486</name>
</gene>
<dbReference type="InterPro" id="IPR010559">
    <property type="entry name" value="Sig_transdc_His_kin_internal"/>
</dbReference>
<feature type="transmembrane region" description="Helical" evidence="1">
    <location>
        <begin position="186"/>
        <end position="208"/>
    </location>
</feature>
<dbReference type="InterPro" id="IPR036890">
    <property type="entry name" value="HATPase_C_sf"/>
</dbReference>
<evidence type="ECO:0000259" key="2">
    <source>
        <dbReference type="Pfam" id="PF06580"/>
    </source>
</evidence>
<evidence type="ECO:0008006" key="6">
    <source>
        <dbReference type="Google" id="ProtNLM"/>
    </source>
</evidence>
<evidence type="ECO:0000256" key="1">
    <source>
        <dbReference type="SAM" id="Phobius"/>
    </source>
</evidence>
<accession>A0A4V1CCC2</accession>
<dbReference type="PANTHER" id="PTHR34220">
    <property type="entry name" value="SENSOR HISTIDINE KINASE YPDA"/>
    <property type="match status" value="1"/>
</dbReference>
<dbReference type="Pfam" id="PF06580">
    <property type="entry name" value="His_kinase"/>
    <property type="match status" value="1"/>
</dbReference>
<dbReference type="OrthoDB" id="6190788at2"/>
<dbReference type="SUPFAM" id="SSF55874">
    <property type="entry name" value="ATPase domain of HSP90 chaperone/DNA topoisomerase II/histidine kinase"/>
    <property type="match status" value="1"/>
</dbReference>